<keyword evidence="1" id="KW-1133">Transmembrane helix</keyword>
<reference evidence="2 3" key="1">
    <citation type="submission" date="2023-10" db="EMBL/GenBank/DDBJ databases">
        <title>Novel methanotroph of the genus Methylocapsa from a subarctic wetland.</title>
        <authorList>
            <person name="Belova S.E."/>
            <person name="Oshkin I.Y."/>
            <person name="Miroshnikov K."/>
            <person name="Dedysh S.N."/>
        </authorList>
    </citation>
    <scope>NUCLEOTIDE SEQUENCE [LARGE SCALE GENOMIC DNA]</scope>
    <source>
        <strain evidence="2 3">RX1</strain>
        <plasmid evidence="2 3">pRX1</plasmid>
    </source>
</reference>
<keyword evidence="2" id="KW-0614">Plasmid</keyword>
<evidence type="ECO:0000256" key="1">
    <source>
        <dbReference type="SAM" id="Phobius"/>
    </source>
</evidence>
<accession>A0ABZ0I0C8</accession>
<sequence length="42" mass="4688">MKPVTVAIIGALVVAVAALGYLYYQRTRNDITIELPKVELKR</sequence>
<keyword evidence="1" id="KW-0812">Transmembrane</keyword>
<protein>
    <submittedName>
        <fullName evidence="2">Uncharacterized protein</fullName>
    </submittedName>
</protein>
<name>A0ABZ0I0C8_9HYPH</name>
<gene>
    <name evidence="2" type="ORF">RZS28_19265</name>
</gene>
<evidence type="ECO:0000313" key="2">
    <source>
        <dbReference type="EMBL" id="WOJ91606.1"/>
    </source>
</evidence>
<evidence type="ECO:0000313" key="3">
    <source>
        <dbReference type="Proteomes" id="UP001626536"/>
    </source>
</evidence>
<dbReference type="RefSeq" id="WP_318655030.1">
    <property type="nucleotide sequence ID" value="NZ_CP136863.1"/>
</dbReference>
<keyword evidence="3" id="KW-1185">Reference proteome</keyword>
<dbReference type="Proteomes" id="UP001626536">
    <property type="component" value="Plasmid pRX1"/>
</dbReference>
<geneLocation type="plasmid" evidence="2 3">
    <name>pRX1</name>
</geneLocation>
<organism evidence="2 3">
    <name type="scientific">Methylocapsa polymorpha</name>
    <dbReference type="NCBI Taxonomy" id="3080828"/>
    <lineage>
        <taxon>Bacteria</taxon>
        <taxon>Pseudomonadati</taxon>
        <taxon>Pseudomonadota</taxon>
        <taxon>Alphaproteobacteria</taxon>
        <taxon>Hyphomicrobiales</taxon>
        <taxon>Beijerinckiaceae</taxon>
        <taxon>Methylocapsa</taxon>
    </lineage>
</organism>
<proteinExistence type="predicted"/>
<keyword evidence="1" id="KW-0472">Membrane</keyword>
<dbReference type="EMBL" id="CP136863">
    <property type="protein sequence ID" value="WOJ91606.1"/>
    <property type="molecule type" value="Genomic_DNA"/>
</dbReference>
<feature type="transmembrane region" description="Helical" evidence="1">
    <location>
        <begin position="6"/>
        <end position="24"/>
    </location>
</feature>